<dbReference type="AlphaFoldDB" id="A0AAU9J7J8"/>
<name>A0AAU9J7J8_9CILI</name>
<proteinExistence type="predicted"/>
<protein>
    <submittedName>
        <fullName evidence="2">Uncharacterized protein</fullName>
    </submittedName>
</protein>
<sequence length="469" mass="55016">MDNSTISFNFNTSLNYSPSLYEDPKIKNLEWMDKFTHNYEIARRKGENYDEEIKILRDKITYRRNEIAKSGLLKPEDLKGNKKIADLEMNLSYTNSILGKLCNENNELKEKIQILRRTAMKCEKREEDIKHEIIRSKSATKTYCSTSSANLKKIKLNANALSKLNQSFIAENTNYTYRESALNTTLREVSKRTTPTKWKRPRTPHSEYSDFLKVSKFLAKNWVKFVIAKKADMDKYDNHLQEIIRAFNALGSSIAVYDVTEIAEIILSSYEQELRLKNMLLDISEEVEKVQKSIEGTYESICEIKQKMKDDKAIKDNEIVQKKEELMIVKALKDKEMAKFKFLDNECQVYFKKIQQINKRIKNFESFSIVTKQQYLTNVVDFSNHEKYISRLEENIRAIQSIIFSMDGKKIITPINNFPKVHSALLNKIKDADVEVFTPEFDEMIEPLSRAHFTHRARKYIDRNPLHTN</sequence>
<evidence type="ECO:0000313" key="3">
    <source>
        <dbReference type="Proteomes" id="UP001162131"/>
    </source>
</evidence>
<organism evidence="2 3">
    <name type="scientific">Blepharisma stoltei</name>
    <dbReference type="NCBI Taxonomy" id="1481888"/>
    <lineage>
        <taxon>Eukaryota</taxon>
        <taxon>Sar</taxon>
        <taxon>Alveolata</taxon>
        <taxon>Ciliophora</taxon>
        <taxon>Postciliodesmatophora</taxon>
        <taxon>Heterotrichea</taxon>
        <taxon>Heterotrichida</taxon>
        <taxon>Blepharismidae</taxon>
        <taxon>Blepharisma</taxon>
    </lineage>
</organism>
<evidence type="ECO:0000256" key="1">
    <source>
        <dbReference type="SAM" id="Coils"/>
    </source>
</evidence>
<keyword evidence="3" id="KW-1185">Reference proteome</keyword>
<keyword evidence="1" id="KW-0175">Coiled coil</keyword>
<gene>
    <name evidence="2" type="ORF">BSTOLATCC_MIC30570</name>
</gene>
<accession>A0AAU9J7J8</accession>
<dbReference type="EMBL" id="CAJZBQ010000030">
    <property type="protein sequence ID" value="CAG9322192.1"/>
    <property type="molecule type" value="Genomic_DNA"/>
</dbReference>
<reference evidence="2" key="1">
    <citation type="submission" date="2021-09" db="EMBL/GenBank/DDBJ databases">
        <authorList>
            <consortium name="AG Swart"/>
            <person name="Singh M."/>
            <person name="Singh A."/>
            <person name="Seah K."/>
            <person name="Emmerich C."/>
        </authorList>
    </citation>
    <scope>NUCLEOTIDE SEQUENCE</scope>
    <source>
        <strain evidence="2">ATCC30299</strain>
    </source>
</reference>
<feature type="coiled-coil region" evidence="1">
    <location>
        <begin position="98"/>
        <end position="125"/>
    </location>
</feature>
<evidence type="ECO:0000313" key="2">
    <source>
        <dbReference type="EMBL" id="CAG9322192.1"/>
    </source>
</evidence>
<dbReference type="Proteomes" id="UP001162131">
    <property type="component" value="Unassembled WGS sequence"/>
</dbReference>
<comment type="caution">
    <text evidence="2">The sequence shown here is derived from an EMBL/GenBank/DDBJ whole genome shotgun (WGS) entry which is preliminary data.</text>
</comment>